<evidence type="ECO:0000256" key="1">
    <source>
        <dbReference type="SAM" id="Phobius"/>
    </source>
</evidence>
<name>A0AA36HKZ0_9DINO</name>
<dbReference type="AlphaFoldDB" id="A0AA36HKZ0"/>
<feature type="transmembrane region" description="Helical" evidence="1">
    <location>
        <begin position="105"/>
        <end position="127"/>
    </location>
</feature>
<keyword evidence="1" id="KW-1133">Transmembrane helix</keyword>
<accession>A0AA36HKZ0</accession>
<evidence type="ECO:0000313" key="3">
    <source>
        <dbReference type="Proteomes" id="UP001178507"/>
    </source>
</evidence>
<organism evidence="2 3">
    <name type="scientific">Effrenium voratum</name>
    <dbReference type="NCBI Taxonomy" id="2562239"/>
    <lineage>
        <taxon>Eukaryota</taxon>
        <taxon>Sar</taxon>
        <taxon>Alveolata</taxon>
        <taxon>Dinophyceae</taxon>
        <taxon>Suessiales</taxon>
        <taxon>Symbiodiniaceae</taxon>
        <taxon>Effrenium</taxon>
    </lineage>
</organism>
<protein>
    <submittedName>
        <fullName evidence="2">Uncharacterized protein</fullName>
    </submittedName>
</protein>
<feature type="transmembrane region" description="Helical" evidence="1">
    <location>
        <begin position="75"/>
        <end position="98"/>
    </location>
</feature>
<reference evidence="2" key="1">
    <citation type="submission" date="2023-08" db="EMBL/GenBank/DDBJ databases">
        <authorList>
            <person name="Chen Y."/>
            <person name="Shah S."/>
            <person name="Dougan E. K."/>
            <person name="Thang M."/>
            <person name="Chan C."/>
        </authorList>
    </citation>
    <scope>NUCLEOTIDE SEQUENCE</scope>
</reference>
<keyword evidence="3" id="KW-1185">Reference proteome</keyword>
<proteinExistence type="predicted"/>
<dbReference type="Proteomes" id="UP001178507">
    <property type="component" value="Unassembled WGS sequence"/>
</dbReference>
<evidence type="ECO:0000313" key="2">
    <source>
        <dbReference type="EMBL" id="CAJ1370128.1"/>
    </source>
</evidence>
<keyword evidence="1" id="KW-0472">Membrane</keyword>
<comment type="caution">
    <text evidence="2">The sequence shown here is derived from an EMBL/GenBank/DDBJ whole genome shotgun (WGS) entry which is preliminary data.</text>
</comment>
<keyword evidence="1" id="KW-0812">Transmembrane</keyword>
<dbReference type="EMBL" id="CAUJNA010000002">
    <property type="protein sequence ID" value="CAJ1370128.1"/>
    <property type="molecule type" value="Genomic_DNA"/>
</dbReference>
<gene>
    <name evidence="2" type="ORF">EVOR1521_LOCUS770</name>
</gene>
<sequence>MGAMAFCTITAFEITESGFEAVGPCCFSCAALFRYALPDPKESRELQTAVQAASPALLRYQLSGVVYRSGDWRDVAGLCCFALWLPLVSVACPVAVAVAHFDNGFLVAAVILWVPMAAYACLFYGGVSCGCLGNQTWHDRAEVALSAIVSWPEWVLKKCSGKGWAFWLQPSKEVLDEAILLTHQHTIVFEGSVLLPQHGHLMAWQARLGLLGGRRSSRST</sequence>